<comment type="caution">
    <text evidence="2">The sequence shown here is derived from an EMBL/GenBank/DDBJ whole genome shotgun (WGS) entry which is preliminary data.</text>
</comment>
<gene>
    <name evidence="2" type="ORF">JOC49_002501</name>
</gene>
<dbReference type="InterPro" id="IPR036890">
    <property type="entry name" value="HATPase_C_sf"/>
</dbReference>
<protein>
    <submittedName>
        <fullName evidence="2">Anti-sigma regulatory factor (Ser/Thr protein kinase)</fullName>
    </submittedName>
</protein>
<evidence type="ECO:0000313" key="3">
    <source>
        <dbReference type="Proteomes" id="UP000767854"/>
    </source>
</evidence>
<organism evidence="2 3">
    <name type="scientific">Fusibacter tunisiensis</name>
    <dbReference type="NCBI Taxonomy" id="1008308"/>
    <lineage>
        <taxon>Bacteria</taxon>
        <taxon>Bacillati</taxon>
        <taxon>Bacillota</taxon>
        <taxon>Clostridia</taxon>
        <taxon>Eubacteriales</taxon>
        <taxon>Eubacteriales Family XII. Incertae Sedis</taxon>
        <taxon>Fusibacter</taxon>
    </lineage>
</organism>
<dbReference type="InterPro" id="IPR003594">
    <property type="entry name" value="HATPase_dom"/>
</dbReference>
<dbReference type="Proteomes" id="UP000767854">
    <property type="component" value="Unassembled WGS sequence"/>
</dbReference>
<dbReference type="RefSeq" id="WP_204665354.1">
    <property type="nucleotide sequence ID" value="NZ_JAFBDT010000038.1"/>
</dbReference>
<reference evidence="2 3" key="1">
    <citation type="submission" date="2021-01" db="EMBL/GenBank/DDBJ databases">
        <title>Genomic Encyclopedia of Type Strains, Phase IV (KMG-IV): sequencing the most valuable type-strain genomes for metagenomic binning, comparative biology and taxonomic classification.</title>
        <authorList>
            <person name="Goeker M."/>
        </authorList>
    </citation>
    <scope>NUCLEOTIDE SEQUENCE [LARGE SCALE GENOMIC DNA]</scope>
    <source>
        <strain evidence="2 3">DSM 24436</strain>
    </source>
</reference>
<dbReference type="SUPFAM" id="SSF55874">
    <property type="entry name" value="ATPase domain of HSP90 chaperone/DNA topoisomerase II/histidine kinase"/>
    <property type="match status" value="1"/>
</dbReference>
<proteinExistence type="predicted"/>
<evidence type="ECO:0000259" key="1">
    <source>
        <dbReference type="Pfam" id="PF13581"/>
    </source>
</evidence>
<dbReference type="EMBL" id="JAFBDT010000038">
    <property type="protein sequence ID" value="MBM7562928.1"/>
    <property type="molecule type" value="Genomic_DNA"/>
</dbReference>
<feature type="domain" description="Histidine kinase/HSP90-like ATPase" evidence="1">
    <location>
        <begin position="9"/>
        <end position="108"/>
    </location>
</feature>
<evidence type="ECO:0000313" key="2">
    <source>
        <dbReference type="EMBL" id="MBM7562928.1"/>
    </source>
</evidence>
<dbReference type="Gene3D" id="3.30.565.10">
    <property type="entry name" value="Histidine kinase-like ATPase, C-terminal domain"/>
    <property type="match status" value="1"/>
</dbReference>
<sequence>MIVLKKFIPSSFDAVDSAVHSIETFLEMECPAIGEHDVFRIKFMIREMLNNGVEHGNHFDPEKKVGCILHADPPNLTFDFYDEGPGVEVDETIIPDEKESPLRERHRGYQTILEMGFNIQINRDYIRVTYVTGKEAN</sequence>
<accession>A0ABS2MU40</accession>
<dbReference type="Pfam" id="PF13581">
    <property type="entry name" value="HATPase_c_2"/>
    <property type="match status" value="1"/>
</dbReference>
<keyword evidence="3" id="KW-1185">Reference proteome</keyword>
<name>A0ABS2MU40_9FIRM</name>